<name>A0A165LRS2_EXIGL</name>
<feature type="compositionally biased region" description="Acidic residues" evidence="1">
    <location>
        <begin position="430"/>
        <end position="441"/>
    </location>
</feature>
<evidence type="ECO:0000313" key="3">
    <source>
        <dbReference type="Proteomes" id="UP000077266"/>
    </source>
</evidence>
<dbReference type="AlphaFoldDB" id="A0A165LRS2"/>
<accession>A0A165LRS2</accession>
<sequence length="499" mass="55171">MSLAVADAILASLSTAVLRKQTTSEEWKTLAEMFAVFAHDCWGPNDFTLEANALLLSEMPRYIKSFIPLMELLTHPVISYSAGRVVDSHPQAGSHLHVERTPTALRLGSSSKRYVKLRFIMQKIEESTWTTQIQALHTVVGNLGLRTAEENTWFYSKRNFTAENEAKLAQQLRTTIFEPACDLVNRLLEKMNSKARVQPRAQCKKIAEFAWSGERVYRSRVDFAIVIVSKDDVHKNYEGGNDDIPAAFIEVKDCGALSGCRWNGVAALSANTPIALSTKGGTAALQQTLHALPQVVKYAVYMNCWHSLLIDGHNAIFMEWRKKRSTIAELNAAGKPERVSYVLCSYLVIDMHKAAEAKRENYAELSPYSVLVLLLLRALKFKGIPITGFNEDKKEDKKEGPQVPDATHGDDLGGLTPAMANLNVSVEDDGCITNNNDEDFDGVLTGHPSLEPTASATAPAAPQPAATNQKAGAEKDLPVQEQEETDDEEESEYESEEET</sequence>
<proteinExistence type="predicted"/>
<protein>
    <submittedName>
        <fullName evidence="2">Uncharacterized protein</fullName>
    </submittedName>
</protein>
<feature type="compositionally biased region" description="Acidic residues" evidence="1">
    <location>
        <begin position="481"/>
        <end position="499"/>
    </location>
</feature>
<dbReference type="Proteomes" id="UP000077266">
    <property type="component" value="Unassembled WGS sequence"/>
</dbReference>
<feature type="compositionally biased region" description="Basic and acidic residues" evidence="1">
    <location>
        <begin position="390"/>
        <end position="400"/>
    </location>
</feature>
<evidence type="ECO:0000256" key="1">
    <source>
        <dbReference type="SAM" id="MobiDB-lite"/>
    </source>
</evidence>
<dbReference type="EMBL" id="KV425921">
    <property type="protein sequence ID" value="KZV98231.1"/>
    <property type="molecule type" value="Genomic_DNA"/>
</dbReference>
<reference evidence="2 3" key="1">
    <citation type="journal article" date="2016" name="Mol. Biol. Evol.">
        <title>Comparative Genomics of Early-Diverging Mushroom-Forming Fungi Provides Insights into the Origins of Lignocellulose Decay Capabilities.</title>
        <authorList>
            <person name="Nagy L.G."/>
            <person name="Riley R."/>
            <person name="Tritt A."/>
            <person name="Adam C."/>
            <person name="Daum C."/>
            <person name="Floudas D."/>
            <person name="Sun H."/>
            <person name="Yadav J.S."/>
            <person name="Pangilinan J."/>
            <person name="Larsson K.H."/>
            <person name="Matsuura K."/>
            <person name="Barry K."/>
            <person name="Labutti K."/>
            <person name="Kuo R."/>
            <person name="Ohm R.A."/>
            <person name="Bhattacharya S.S."/>
            <person name="Shirouzu T."/>
            <person name="Yoshinaga Y."/>
            <person name="Martin F.M."/>
            <person name="Grigoriev I.V."/>
            <person name="Hibbett D.S."/>
        </authorList>
    </citation>
    <scope>NUCLEOTIDE SEQUENCE [LARGE SCALE GENOMIC DNA]</scope>
    <source>
        <strain evidence="2 3">HHB12029</strain>
    </source>
</reference>
<feature type="region of interest" description="Disordered" evidence="1">
    <location>
        <begin position="430"/>
        <end position="499"/>
    </location>
</feature>
<organism evidence="2 3">
    <name type="scientific">Exidia glandulosa HHB12029</name>
    <dbReference type="NCBI Taxonomy" id="1314781"/>
    <lineage>
        <taxon>Eukaryota</taxon>
        <taxon>Fungi</taxon>
        <taxon>Dikarya</taxon>
        <taxon>Basidiomycota</taxon>
        <taxon>Agaricomycotina</taxon>
        <taxon>Agaricomycetes</taxon>
        <taxon>Auriculariales</taxon>
        <taxon>Exidiaceae</taxon>
        <taxon>Exidia</taxon>
    </lineage>
</organism>
<keyword evidence="3" id="KW-1185">Reference proteome</keyword>
<feature type="compositionally biased region" description="Low complexity" evidence="1">
    <location>
        <begin position="452"/>
        <end position="467"/>
    </location>
</feature>
<gene>
    <name evidence="2" type="ORF">EXIGLDRAFT_832327</name>
</gene>
<evidence type="ECO:0000313" key="2">
    <source>
        <dbReference type="EMBL" id="KZV98231.1"/>
    </source>
</evidence>
<dbReference type="InParanoid" id="A0A165LRS2"/>
<feature type="region of interest" description="Disordered" evidence="1">
    <location>
        <begin position="390"/>
        <end position="416"/>
    </location>
</feature>